<dbReference type="EMBL" id="JAOUSF010000002">
    <property type="protein sequence ID" value="MCU9613456.1"/>
    <property type="molecule type" value="Genomic_DNA"/>
</dbReference>
<dbReference type="Proteomes" id="UP001209318">
    <property type="component" value="Unassembled WGS sequence"/>
</dbReference>
<proteinExistence type="predicted"/>
<sequence length="52" mass="5872">MIYCCKEHVEYALEEIVNESEMAPILKQVEADKLSTAICEYCGQVAEYVVAN</sequence>
<dbReference type="NCBIfam" id="TIGR04129">
    <property type="entry name" value="CxxH_BA5709"/>
    <property type="match status" value="1"/>
</dbReference>
<dbReference type="Pfam" id="PF14116">
    <property type="entry name" value="YyzF"/>
    <property type="match status" value="1"/>
</dbReference>
<evidence type="ECO:0000313" key="1">
    <source>
        <dbReference type="EMBL" id="MCU9613456.1"/>
    </source>
</evidence>
<name>A0AAE3IS38_9BACI</name>
<gene>
    <name evidence="1" type="ORF">OEV98_07790</name>
</gene>
<comment type="caution">
    <text evidence="1">The sequence shown here is derived from an EMBL/GenBank/DDBJ whole genome shotgun (WGS) entry which is preliminary data.</text>
</comment>
<dbReference type="AlphaFoldDB" id="A0AAE3IS38"/>
<accession>A0AAE3IS38</accession>
<organism evidence="1 2">
    <name type="scientific">Perspicuibacillus lycopersici</name>
    <dbReference type="NCBI Taxonomy" id="1325689"/>
    <lineage>
        <taxon>Bacteria</taxon>
        <taxon>Bacillati</taxon>
        <taxon>Bacillota</taxon>
        <taxon>Bacilli</taxon>
        <taxon>Bacillales</taxon>
        <taxon>Bacillaceae</taxon>
        <taxon>Perspicuibacillus</taxon>
    </lineage>
</organism>
<evidence type="ECO:0000313" key="2">
    <source>
        <dbReference type="Proteomes" id="UP001209318"/>
    </source>
</evidence>
<reference evidence="1" key="1">
    <citation type="submission" date="2022-10" db="EMBL/GenBank/DDBJ databases">
        <title>Description of Fervidibacillus gen. nov. in the family Fervidibacillaceae fam. nov. with two species, Fervidibacillus albus sp. nov., and Fervidibacillus halotolerans sp. nov., isolated from tidal flat sediments.</title>
        <authorList>
            <person name="Kwon K.K."/>
            <person name="Yang S.-H."/>
        </authorList>
    </citation>
    <scope>NUCLEOTIDE SEQUENCE</scope>
    <source>
        <strain evidence="1">JCM 19140</strain>
    </source>
</reference>
<dbReference type="InterPro" id="IPR025626">
    <property type="entry name" value="YyzF"/>
</dbReference>
<keyword evidence="2" id="KW-1185">Reference proteome</keyword>
<protein>
    <submittedName>
        <fullName evidence="1">CxxH/CxxC protein</fullName>
    </submittedName>
</protein>